<organism evidence="2 3">
    <name type="scientific">Halalkalibacter nanhaiisediminis</name>
    <dbReference type="NCBI Taxonomy" id="688079"/>
    <lineage>
        <taxon>Bacteria</taxon>
        <taxon>Bacillati</taxon>
        <taxon>Bacillota</taxon>
        <taxon>Bacilli</taxon>
        <taxon>Bacillales</taxon>
        <taxon>Bacillaceae</taxon>
        <taxon>Halalkalibacter</taxon>
    </lineage>
</organism>
<keyword evidence="1" id="KW-1133">Transmembrane helix</keyword>
<keyword evidence="1" id="KW-0472">Membrane</keyword>
<feature type="transmembrane region" description="Helical" evidence="1">
    <location>
        <begin position="275"/>
        <end position="296"/>
    </location>
</feature>
<dbReference type="EMBL" id="VLKZ01000010">
    <property type="protein sequence ID" value="TWI54077.1"/>
    <property type="molecule type" value="Genomic_DNA"/>
</dbReference>
<dbReference type="RefSeq" id="WP_144451400.1">
    <property type="nucleotide sequence ID" value="NZ_VLKZ01000010.1"/>
</dbReference>
<feature type="transmembrane region" description="Helical" evidence="1">
    <location>
        <begin position="248"/>
        <end position="269"/>
    </location>
</feature>
<feature type="transmembrane region" description="Helical" evidence="1">
    <location>
        <begin position="438"/>
        <end position="455"/>
    </location>
</feature>
<feature type="transmembrane region" description="Helical" evidence="1">
    <location>
        <begin position="56"/>
        <end position="72"/>
    </location>
</feature>
<feature type="transmembrane region" description="Helical" evidence="1">
    <location>
        <begin position="33"/>
        <end position="50"/>
    </location>
</feature>
<dbReference type="Proteomes" id="UP000315711">
    <property type="component" value="Unassembled WGS sequence"/>
</dbReference>
<evidence type="ECO:0000313" key="2">
    <source>
        <dbReference type="EMBL" id="TWI54077.1"/>
    </source>
</evidence>
<keyword evidence="1" id="KW-0812">Transmembrane</keyword>
<keyword evidence="3" id="KW-1185">Reference proteome</keyword>
<name>A0A562QBE6_9BACI</name>
<feature type="transmembrane region" description="Helical" evidence="1">
    <location>
        <begin position="395"/>
        <end position="418"/>
    </location>
</feature>
<evidence type="ECO:0000313" key="3">
    <source>
        <dbReference type="Proteomes" id="UP000315711"/>
    </source>
</evidence>
<feature type="transmembrane region" description="Helical" evidence="1">
    <location>
        <begin position="204"/>
        <end position="222"/>
    </location>
</feature>
<protein>
    <submittedName>
        <fullName evidence="2">Uncharacterized protein</fullName>
    </submittedName>
</protein>
<dbReference type="OrthoDB" id="2960907at2"/>
<comment type="caution">
    <text evidence="2">The sequence shown here is derived from an EMBL/GenBank/DDBJ whole genome shotgun (WGS) entry which is preliminary data.</text>
</comment>
<evidence type="ECO:0000256" key="1">
    <source>
        <dbReference type="SAM" id="Phobius"/>
    </source>
</evidence>
<proteinExistence type="predicted"/>
<feature type="transmembrane region" description="Helical" evidence="1">
    <location>
        <begin position="6"/>
        <end position="26"/>
    </location>
</feature>
<sequence>MTRFIHQNLYIFYTAVLGLFTANVFIENAALEYVVGILAIPMLLFSVLGATNLFRILGAVFILIGTVMYIYADLPYYQIPLYLTSTMPLLTFLTVLPWMNSIVRAARFDRRINELMKANVTDLSKLYVRSSFTTYTLASFINLSALSLSQEVLLENMSKMKKKVKDSFISRTTLRAFAVALAWSPMEIIVAITVDATGVSYLSYLPWLLLCSVLVISIDWIWGKRTFNSISYTPSIERTNHKLDIRKIAFKIVHLLIALTIFMIIVVTIGNHFQLNFILAVTLVILPFSFVWALLIRRWRSFLSIGWKTWKMRTNGLQNFVLLFLSLAFFSNSLNETPFLQVIQEPFLATSEYPLVTLILIQMMYLVMSMIGVHPIATIAVLMEVLQPMYAFINPLSIGMVLITGALATATVGTYGVTVTMTSMNTKQNPYHITLRNMPFALLYGGIGTLIGYLLL</sequence>
<accession>A0A562QBE6</accession>
<reference evidence="2 3" key="1">
    <citation type="journal article" date="2015" name="Stand. Genomic Sci.">
        <title>Genomic Encyclopedia of Bacterial and Archaeal Type Strains, Phase III: the genomes of soil and plant-associated and newly described type strains.</title>
        <authorList>
            <person name="Whitman W.B."/>
            <person name="Woyke T."/>
            <person name="Klenk H.P."/>
            <person name="Zhou Y."/>
            <person name="Lilburn T.G."/>
            <person name="Beck B.J."/>
            <person name="De Vos P."/>
            <person name="Vandamme P."/>
            <person name="Eisen J.A."/>
            <person name="Garrity G."/>
            <person name="Hugenholtz P."/>
            <person name="Kyrpides N.C."/>
        </authorList>
    </citation>
    <scope>NUCLEOTIDE SEQUENCE [LARGE SCALE GENOMIC DNA]</scope>
    <source>
        <strain evidence="2 3">CGMCC 1.10116</strain>
    </source>
</reference>
<feature type="transmembrane region" description="Helical" evidence="1">
    <location>
        <begin position="355"/>
        <end position="383"/>
    </location>
</feature>
<dbReference type="AlphaFoldDB" id="A0A562QBE6"/>
<feature type="transmembrane region" description="Helical" evidence="1">
    <location>
        <begin position="174"/>
        <end position="192"/>
    </location>
</feature>
<feature type="transmembrane region" description="Helical" evidence="1">
    <location>
        <begin position="317"/>
        <end position="335"/>
    </location>
</feature>
<feature type="transmembrane region" description="Helical" evidence="1">
    <location>
        <begin position="79"/>
        <end position="99"/>
    </location>
</feature>
<gene>
    <name evidence="2" type="ORF">IQ10_03180</name>
</gene>